<keyword evidence="1" id="KW-1133">Transmembrane helix</keyword>
<dbReference type="KEGG" id="osn:115210944"/>
<reference evidence="3" key="1">
    <citation type="submission" date="2025-08" db="UniProtKB">
        <authorList>
            <consortium name="RefSeq"/>
        </authorList>
    </citation>
    <scope>IDENTIFICATION</scope>
</reference>
<name>A0A6P7SB42_9MOLL</name>
<dbReference type="Proteomes" id="UP000515154">
    <property type="component" value="Linkage group LG4"/>
</dbReference>
<proteinExistence type="predicted"/>
<feature type="transmembrane region" description="Helical" evidence="1">
    <location>
        <begin position="7"/>
        <end position="25"/>
    </location>
</feature>
<keyword evidence="1" id="KW-0812">Transmembrane</keyword>
<organism evidence="2 3">
    <name type="scientific">Octopus sinensis</name>
    <name type="common">East Asian common octopus</name>
    <dbReference type="NCBI Taxonomy" id="2607531"/>
    <lineage>
        <taxon>Eukaryota</taxon>
        <taxon>Metazoa</taxon>
        <taxon>Spiralia</taxon>
        <taxon>Lophotrochozoa</taxon>
        <taxon>Mollusca</taxon>
        <taxon>Cephalopoda</taxon>
        <taxon>Coleoidea</taxon>
        <taxon>Octopodiformes</taxon>
        <taxon>Octopoda</taxon>
        <taxon>Incirrata</taxon>
        <taxon>Octopodidae</taxon>
        <taxon>Octopus</taxon>
    </lineage>
</organism>
<keyword evidence="1" id="KW-0472">Membrane</keyword>
<sequence length="353" mass="41383">MVQVKKLCMTFVIIIIIMFIARLPLNFQSTVTRSQLIKNKFNGTKGPQTKLINDLNITFTTPSIIQNSTEISSIQEDIFSFKKELPKNTMNLSNEISVLTAYFNLGSFAKGSPGHQYTPNIYYKWMSIFGNMTNNLIVYTDDKIAYKYFQKLREKFPKERTKIFLINKKELWSFQIEKNISQIYKQPGYPKHLPNTVVPGYSCAMHAKIELLNRVIRKNYFHTKYFMWLDVGIFRHHSDIKFKMVIPKSFDDTKVAYSNVNKFNQQVTYKDIIYNNMVWLAGGCNLGKYDVLYKFTQEYLNFVNNSLSIKLISTDQQIIYGMYTNKHKPETKLQIYYSGWFKLSDLSYTAGKN</sequence>
<dbReference type="RefSeq" id="XP_029635594.1">
    <property type="nucleotide sequence ID" value="XM_029779734.2"/>
</dbReference>
<dbReference type="AlphaFoldDB" id="A0A6P7SB42"/>
<evidence type="ECO:0000256" key="1">
    <source>
        <dbReference type="SAM" id="Phobius"/>
    </source>
</evidence>
<keyword evidence="2" id="KW-1185">Reference proteome</keyword>
<dbReference type="Pfam" id="PF09612">
    <property type="entry name" value="HtrL_YibB"/>
    <property type="match status" value="1"/>
</dbReference>
<gene>
    <name evidence="3" type="primary">LOC115210944</name>
</gene>
<accession>A0A6P7SB42</accession>
<evidence type="ECO:0000313" key="3">
    <source>
        <dbReference type="RefSeq" id="XP_029635594.1"/>
    </source>
</evidence>
<dbReference type="InterPro" id="IPR011735">
    <property type="entry name" value="WlaTC/HtrL_glycosyltransf"/>
</dbReference>
<protein>
    <submittedName>
        <fullName evidence="3">Uncharacterized protein LOC115210944</fullName>
    </submittedName>
</protein>
<evidence type="ECO:0000313" key="2">
    <source>
        <dbReference type="Proteomes" id="UP000515154"/>
    </source>
</evidence>